<evidence type="ECO:0000313" key="2">
    <source>
        <dbReference type="Proteomes" id="UP000230709"/>
    </source>
</evidence>
<protein>
    <submittedName>
        <fullName evidence="1">Squalene synthase HpnC</fullName>
    </submittedName>
</protein>
<proteinExistence type="predicted"/>
<accession>A0A2D2D0E8</accession>
<keyword evidence="2" id="KW-1185">Reference proteome</keyword>
<sequence length="293" mass="31723">MSDIAAAASGKGHGDENFPVASVFIAPRHRAPILAFYDFVRAADDISDHATLSADEKLAMLDRMEAALLGSGEPIAVALRLRDILAERALEPRHAQDLLAAFRRDVTQTRYRDFDDLLDYCRYSAMPVGRYVLDVHGEDRAATYGANDALCAALQIINHLQDCAKDFRTLDRVYLPQDALAAHGASVEMLAAPAASPQLAAVLRELAARTSELLERSASFAERIADIRLAMEVGAIQRLAETLTRRLLVADPLSEKVHAGKGQYIATALAGAGGVLLRRLLRPRSRALAGESA</sequence>
<dbReference type="InterPro" id="IPR033904">
    <property type="entry name" value="Trans_IPPS_HH"/>
</dbReference>
<dbReference type="SUPFAM" id="SSF48576">
    <property type="entry name" value="Terpenoid synthases"/>
    <property type="match status" value="1"/>
</dbReference>
<dbReference type="InterPro" id="IPR017827">
    <property type="entry name" value="HSQ_synthase_HpnC"/>
</dbReference>
<evidence type="ECO:0000313" key="1">
    <source>
        <dbReference type="EMBL" id="ATQ68473.1"/>
    </source>
</evidence>
<dbReference type="AlphaFoldDB" id="A0A2D2D0E8"/>
<dbReference type="GO" id="GO:0051996">
    <property type="term" value="F:squalene synthase [NAD(P)H] activity"/>
    <property type="evidence" value="ECO:0007669"/>
    <property type="project" value="InterPro"/>
</dbReference>
<dbReference type="Pfam" id="PF00494">
    <property type="entry name" value="SQS_PSY"/>
    <property type="match status" value="1"/>
</dbReference>
<dbReference type="InterPro" id="IPR008949">
    <property type="entry name" value="Isoprenoid_synthase_dom_sf"/>
</dbReference>
<dbReference type="Proteomes" id="UP000230709">
    <property type="component" value="Chromosome"/>
</dbReference>
<dbReference type="InterPro" id="IPR044843">
    <property type="entry name" value="Trans_IPPS_bact-type"/>
</dbReference>
<organism evidence="1 2">
    <name type="scientific">Methylosinus trichosporium (strain ATCC 35070 / NCIMB 11131 / UNIQEM 75 / OB3b)</name>
    <dbReference type="NCBI Taxonomy" id="595536"/>
    <lineage>
        <taxon>Bacteria</taxon>
        <taxon>Pseudomonadati</taxon>
        <taxon>Pseudomonadota</taxon>
        <taxon>Alphaproteobacteria</taxon>
        <taxon>Hyphomicrobiales</taxon>
        <taxon>Methylocystaceae</taxon>
        <taxon>Methylosinus</taxon>
    </lineage>
</organism>
<gene>
    <name evidence="1" type="primary">hpnC</name>
    <name evidence="1" type="ORF">CQW49_11740</name>
</gene>
<dbReference type="Gene3D" id="1.10.600.10">
    <property type="entry name" value="Farnesyl Diphosphate Synthase"/>
    <property type="match status" value="1"/>
</dbReference>
<dbReference type="EMBL" id="CP023737">
    <property type="protein sequence ID" value="ATQ68473.1"/>
    <property type="molecule type" value="Genomic_DNA"/>
</dbReference>
<dbReference type="RefSeq" id="WP_003614891.1">
    <property type="nucleotide sequence ID" value="NZ_ADVE02000001.1"/>
</dbReference>
<dbReference type="NCBIfam" id="TIGR03464">
    <property type="entry name" value="HpnC"/>
    <property type="match status" value="1"/>
</dbReference>
<dbReference type="GO" id="GO:0016114">
    <property type="term" value="P:terpenoid biosynthetic process"/>
    <property type="evidence" value="ECO:0007669"/>
    <property type="project" value="UniProtKB-ARBA"/>
</dbReference>
<dbReference type="KEGG" id="mtw:CQW49_11740"/>
<dbReference type="SFLD" id="SFLDG01212">
    <property type="entry name" value="Phytoene_synthase_like"/>
    <property type="match status" value="1"/>
</dbReference>
<dbReference type="CDD" id="cd00683">
    <property type="entry name" value="Trans_IPPS_HH"/>
    <property type="match status" value="1"/>
</dbReference>
<dbReference type="PANTHER" id="PTHR31480">
    <property type="entry name" value="BIFUNCTIONAL LYCOPENE CYCLASE/PHYTOENE SYNTHASE"/>
    <property type="match status" value="1"/>
</dbReference>
<dbReference type="InterPro" id="IPR002060">
    <property type="entry name" value="Squ/phyt_synthse"/>
</dbReference>
<dbReference type="SFLD" id="SFLDG01018">
    <property type="entry name" value="Squalene/Phytoene_Synthase_Lik"/>
    <property type="match status" value="1"/>
</dbReference>
<dbReference type="SFLD" id="SFLDS00005">
    <property type="entry name" value="Isoprenoid_Synthase_Type_I"/>
    <property type="match status" value="1"/>
</dbReference>
<reference evidence="2" key="1">
    <citation type="submission" date="2017-10" db="EMBL/GenBank/DDBJ databases">
        <title>Completed PacBio SMRT sequence of Methylosinus trichosporium OB3b reveals presence of a third large plasmid.</title>
        <authorList>
            <person name="Charles T.C."/>
            <person name="Lynch M.D.J."/>
            <person name="Heil J.R."/>
            <person name="Cheng J."/>
        </authorList>
    </citation>
    <scope>NUCLEOTIDE SEQUENCE [LARGE SCALE GENOMIC DNA]</scope>
    <source>
        <strain evidence="2">OB3b</strain>
    </source>
</reference>
<dbReference type="STRING" id="595536.GCA_000178815_02816"/>
<name>A0A2D2D0E8_METT3</name>
<dbReference type="GO" id="GO:0004311">
    <property type="term" value="F:geranylgeranyl diphosphate synthase activity"/>
    <property type="evidence" value="ECO:0007669"/>
    <property type="project" value="InterPro"/>
</dbReference>